<organism evidence="3 4">
    <name type="scientific">Nibrella saemangeumensis</name>
    <dbReference type="NCBI Taxonomy" id="1084526"/>
    <lineage>
        <taxon>Bacteria</taxon>
        <taxon>Pseudomonadati</taxon>
        <taxon>Bacteroidota</taxon>
        <taxon>Cytophagia</taxon>
        <taxon>Cytophagales</taxon>
        <taxon>Spirosomataceae</taxon>
        <taxon>Nibrella</taxon>
    </lineage>
</organism>
<dbReference type="PANTHER" id="PTHR34154:SF3">
    <property type="entry name" value="ALKALI-SENSITIVE LINKAGE PROTEIN 1"/>
    <property type="match status" value="1"/>
</dbReference>
<dbReference type="Pfam" id="PF11790">
    <property type="entry name" value="Glyco_hydro_cc"/>
    <property type="match status" value="1"/>
</dbReference>
<dbReference type="InterPro" id="IPR005084">
    <property type="entry name" value="CBM6"/>
</dbReference>
<dbReference type="Proteomes" id="UP001501175">
    <property type="component" value="Unassembled WGS sequence"/>
</dbReference>
<evidence type="ECO:0000259" key="2">
    <source>
        <dbReference type="PROSITE" id="PS51175"/>
    </source>
</evidence>
<name>A0ABP8MSC0_9BACT</name>
<reference evidence="4" key="1">
    <citation type="journal article" date="2019" name="Int. J. Syst. Evol. Microbiol.">
        <title>The Global Catalogue of Microorganisms (GCM) 10K type strain sequencing project: providing services to taxonomists for standard genome sequencing and annotation.</title>
        <authorList>
            <consortium name="The Broad Institute Genomics Platform"/>
            <consortium name="The Broad Institute Genome Sequencing Center for Infectious Disease"/>
            <person name="Wu L."/>
            <person name="Ma J."/>
        </authorList>
    </citation>
    <scope>NUCLEOTIDE SEQUENCE [LARGE SCALE GENOMIC DNA]</scope>
    <source>
        <strain evidence="4">JCM 17927</strain>
    </source>
</reference>
<protein>
    <recommendedName>
        <fullName evidence="2">CBM6 domain-containing protein</fullName>
    </recommendedName>
</protein>
<evidence type="ECO:0000313" key="3">
    <source>
        <dbReference type="EMBL" id="GAA4455286.1"/>
    </source>
</evidence>
<accession>A0ABP8MSC0</accession>
<feature type="region of interest" description="Disordered" evidence="1">
    <location>
        <begin position="25"/>
        <end position="49"/>
    </location>
</feature>
<dbReference type="SUPFAM" id="SSF49785">
    <property type="entry name" value="Galactose-binding domain-like"/>
    <property type="match status" value="1"/>
</dbReference>
<feature type="domain" description="CBM6" evidence="2">
    <location>
        <begin position="898"/>
        <end position="1027"/>
    </location>
</feature>
<keyword evidence="4" id="KW-1185">Reference proteome</keyword>
<dbReference type="Gene3D" id="3.20.20.80">
    <property type="entry name" value="Glycosidases"/>
    <property type="match status" value="1"/>
</dbReference>
<evidence type="ECO:0000313" key="4">
    <source>
        <dbReference type="Proteomes" id="UP001501175"/>
    </source>
</evidence>
<feature type="compositionally biased region" description="Polar residues" evidence="1">
    <location>
        <begin position="25"/>
        <end position="39"/>
    </location>
</feature>
<dbReference type="Gene3D" id="2.60.120.260">
    <property type="entry name" value="Galactose-binding domain-like"/>
    <property type="match status" value="3"/>
</dbReference>
<dbReference type="Pfam" id="PF18962">
    <property type="entry name" value="Por_Secre_tail"/>
    <property type="match status" value="1"/>
</dbReference>
<dbReference type="SUPFAM" id="SSF51445">
    <property type="entry name" value="(Trans)glycosidases"/>
    <property type="match status" value="1"/>
</dbReference>
<comment type="caution">
    <text evidence="3">The sequence shown here is derived from an EMBL/GenBank/DDBJ whole genome shotgun (WGS) entry which is preliminary data.</text>
</comment>
<dbReference type="InterPro" id="IPR053183">
    <property type="entry name" value="ASL1"/>
</dbReference>
<dbReference type="InterPro" id="IPR017853">
    <property type="entry name" value="GH"/>
</dbReference>
<dbReference type="PROSITE" id="PS51175">
    <property type="entry name" value="CBM6"/>
    <property type="match status" value="1"/>
</dbReference>
<dbReference type="InterPro" id="IPR008979">
    <property type="entry name" value="Galactose-bd-like_sf"/>
</dbReference>
<dbReference type="InterPro" id="IPR026444">
    <property type="entry name" value="Secre_tail"/>
</dbReference>
<dbReference type="EMBL" id="BAABHD010000024">
    <property type="protein sequence ID" value="GAA4455286.1"/>
    <property type="molecule type" value="Genomic_DNA"/>
</dbReference>
<dbReference type="InterPro" id="IPR024655">
    <property type="entry name" value="Asl1_glyco_hydro_catalytic"/>
</dbReference>
<evidence type="ECO:0000256" key="1">
    <source>
        <dbReference type="SAM" id="MobiDB-lite"/>
    </source>
</evidence>
<proteinExistence type="predicted"/>
<gene>
    <name evidence="3" type="ORF">GCM10023189_22970</name>
</gene>
<dbReference type="PANTHER" id="PTHR34154">
    <property type="entry name" value="ALKALI-SENSITIVE LINKAGE PROTEIN 1"/>
    <property type="match status" value="1"/>
</dbReference>
<dbReference type="NCBIfam" id="TIGR04183">
    <property type="entry name" value="Por_Secre_tail"/>
    <property type="match status" value="1"/>
</dbReference>
<sequence length="1128" mass="123799">MDNGKYLYWTGEVNSDFFNENNWREATQMPSSPTPSGAATTGKPEQKAKPYCLPGANKLSYQICLGQPNPAQDVHPQSGTLDPGMPIPYNLYIEGATVEINGDVLFGCAQIGITAEGSTLRFQNHLTNGVLSLDDETDAYFSINDGLGAEAVVNLLDAKSWVRFQATTPDQLVVQRLGVIWVNDTASVHKQNIRINQYYQQGAIVRAISPDYHPLAIFSGANLTGRSAGLTERTIYAGTTIPNALDNATRSFRLKRGYMVTLAVEENGTSKSKVYIASEKDLVVNLLPAALQGNVSFIRVLPWNWVTKKGTGGYIEGLDAGWFYSWSATNTSKENNEYAPMTWGAGATSDASLNDIIAKYQVNHLLGFNESDNCSDQSGQFNNLCDPAVAVAYYENIMRTGMRLGTPAPRENGPSTWLREFNKIAKAKDVRFDFVAVHWYDWGSSPQNSPFANPQDVFNRFKAYLQRVHDEYQLPIWITEFNANPNRDNSVQAAFLELALPYLEQLDYVERYAYFQPNPQYGSTNVAPAYYFDDNGNLTNIGSIYLGHASTPSIPEPTYINSSNLTGMDAPWVEQPARLRSFEAECAQYPGSQWDIKSNTEASNQLVIQGNSGKAGVSAIAKQVHFEFDLAGPESYRLWIRARAAANGSIKVKMDGGEFATIGGLSGAGFFWYKIPRFYDLKAGKHRLTLEFPNANLELDQVVFTTSSAAVKLTPQPALSCIPGEQPWGPVQTNVTYFKEAEAGSPLGANWAIKSAPKAINGQFIQSVDGLSALAAAPDAAGQAVYEITVAETDHYDIWGKIQSKGGAGDTYWIRVDNEPFRPWANLGNDLFDWYWKKFHYSQGGEDRSFTYFLTAGTHYITVAYANPGAKLDRLAVSSVGRNPADEDPNVIKSVFVSDYEAENAELLGTVAVVDCDKSSNQKQVNLGRAFANGVRFNEVVTDATGTYELSIHYMSKVSRSFRLLVNGVSQGQKTVNPSGNWCFEGGAPAIYKVNIQLNDGVNTIELRTVGSGILPEAPFMDKINLAKIPSGARAMVPGMAEGNSEANALEVYPNPAATHESIMIKIPASDRIMRLNILDLTGKIHYSETQEPTAGKTISLSPALPSGLYLIQLQNGTRQQTRKLLVR</sequence>